<proteinExistence type="predicted"/>
<accession>A0A6F8SMZ0</accession>
<organism evidence="2 3">
    <name type="scientific">Adlercreutzia hattorii</name>
    <dbReference type="NCBI Taxonomy" id="2707299"/>
    <lineage>
        <taxon>Bacteria</taxon>
        <taxon>Bacillati</taxon>
        <taxon>Actinomycetota</taxon>
        <taxon>Coriobacteriia</taxon>
        <taxon>Eggerthellales</taxon>
        <taxon>Eggerthellaceae</taxon>
        <taxon>Adlercreutzia</taxon>
    </lineage>
</organism>
<sequence>MTDRESYSDRQPAASVVVPVYNKASHLKACFDCLERQTISKSDLEVLLIDDGSTDESLALCEAFAAERPWVRVVAQPNAGVSEARNAGIRAARGRYLFFLDPDDSLSPETLENVSKFFESCPDEVELATYPIVSIREGKRQRLHHRYDVLRETGIYDLTLPENATIAQATMNVAVRNRFDGNVLFDFAPANGVIVHEDEKYCTDVLQRSMQLGFCAEAEYRWIRSDEGASTALRQPERLYDNNIALFEDFFGRYGNEVPSYIQGLLVNDLSWKLKAGIALPAHLEGAAYGRALGRLGNLMECVDDDLILRHPNLREEHRLFALSLKRREPLRWRVAPGALAVLRGDALVFADGCASATLTRIAVRDGELHVSGTLISPFFAGWEGGVELLLRRRPRKVDRGGSADALALTEIVEGCPTATVKLGRSFRFDFACNLDESEDIWLELRLDGASIPLRWSVREMACSAYALRHTRIVGKWRVRLDLGKGEIVVDHLTGKARENAIKLLDGRVPRWKTRLDRRLIRRLAEGGDIWIYTDGPDGPRSALTQFECDGQRDDGIARYYALREGQRPPRCGSHGKLVAFGSRRHKMLFCAAMEIIASDTDFAAYSPMPEKSLLDFADLFNAEIVPTGSNDAV</sequence>
<evidence type="ECO:0000259" key="1">
    <source>
        <dbReference type="Pfam" id="PF00535"/>
    </source>
</evidence>
<keyword evidence="3" id="KW-1185">Reference proteome</keyword>
<dbReference type="AlphaFoldDB" id="A0A6F8SMZ0"/>
<evidence type="ECO:0000313" key="2">
    <source>
        <dbReference type="EMBL" id="BCA89097.1"/>
    </source>
</evidence>
<dbReference type="CDD" id="cd00761">
    <property type="entry name" value="Glyco_tranf_GTA_type"/>
    <property type="match status" value="1"/>
</dbReference>
<reference evidence="3" key="2">
    <citation type="submission" date="2020-03" db="EMBL/GenBank/DDBJ databases">
        <title>Complete Genome Sequence of Adlercreutzia sp. strain 8CFCBH1 Producing Equol, Isolated from Healthy Japanese Feces.</title>
        <authorList>
            <person name="Ogata Y."/>
            <person name="Sakamoto M."/>
            <person name="Ohkuma M."/>
            <person name="Hattori M."/>
            <person name="Suda W."/>
        </authorList>
    </citation>
    <scope>NUCLEOTIDE SEQUENCE [LARGE SCALE GENOMIC DNA]</scope>
    <source>
        <strain evidence="3">8CFCBH1</strain>
    </source>
</reference>
<dbReference type="Gene3D" id="3.90.550.10">
    <property type="entry name" value="Spore Coat Polysaccharide Biosynthesis Protein SpsA, Chain A"/>
    <property type="match status" value="1"/>
</dbReference>
<dbReference type="PANTHER" id="PTHR22916">
    <property type="entry name" value="GLYCOSYLTRANSFERASE"/>
    <property type="match status" value="1"/>
</dbReference>
<dbReference type="InterPro" id="IPR001173">
    <property type="entry name" value="Glyco_trans_2-like"/>
</dbReference>
<feature type="domain" description="Glycosyltransferase 2-like" evidence="1">
    <location>
        <begin position="15"/>
        <end position="164"/>
    </location>
</feature>
<dbReference type="Pfam" id="PF00535">
    <property type="entry name" value="Glycos_transf_2"/>
    <property type="match status" value="1"/>
</dbReference>
<dbReference type="SUPFAM" id="SSF53448">
    <property type="entry name" value="Nucleotide-diphospho-sugar transferases"/>
    <property type="match status" value="1"/>
</dbReference>
<dbReference type="EMBL" id="AP022829">
    <property type="protein sequence ID" value="BCA89097.1"/>
    <property type="molecule type" value="Genomic_DNA"/>
</dbReference>
<dbReference type="InterPro" id="IPR029044">
    <property type="entry name" value="Nucleotide-diphossugar_trans"/>
</dbReference>
<dbReference type="Proteomes" id="UP000501727">
    <property type="component" value="Chromosome"/>
</dbReference>
<dbReference type="GO" id="GO:0016758">
    <property type="term" value="F:hexosyltransferase activity"/>
    <property type="evidence" value="ECO:0007669"/>
    <property type="project" value="UniProtKB-ARBA"/>
</dbReference>
<evidence type="ECO:0000313" key="3">
    <source>
        <dbReference type="Proteomes" id="UP000501727"/>
    </source>
</evidence>
<dbReference type="KEGG" id="ahat:ADCFC_17160"/>
<gene>
    <name evidence="2" type="ORF">ADCFC_15940</name>
</gene>
<protein>
    <recommendedName>
        <fullName evidence="1">Glycosyltransferase 2-like domain-containing protein</fullName>
    </recommendedName>
</protein>
<reference evidence="3" key="1">
    <citation type="journal article" date="2020" name="Microbiol. Resour. Announc.">
        <title>Complete Genome Sequence of Adlercreutzia sp. Strain 8CFCBH1, a Potent Producer of Equol, Isolated from Healthy Japanese Feces.</title>
        <authorList>
            <person name="Ogata Y."/>
            <person name="Sakamoto M."/>
            <person name="Ohkuma M."/>
            <person name="Hattori M."/>
            <person name="Suda W."/>
        </authorList>
    </citation>
    <scope>NUCLEOTIDE SEQUENCE [LARGE SCALE GENOMIC DNA]</scope>
    <source>
        <strain evidence="3">8CFCBH1</strain>
    </source>
</reference>
<dbReference type="RefSeq" id="WP_173113739.1">
    <property type="nucleotide sequence ID" value="NZ_AP022829.1"/>
</dbReference>
<name>A0A6F8SMZ0_9ACTN</name>
<dbReference type="PANTHER" id="PTHR22916:SF3">
    <property type="entry name" value="UDP-GLCNAC:BETAGAL BETA-1,3-N-ACETYLGLUCOSAMINYLTRANSFERASE-LIKE PROTEIN 1"/>
    <property type="match status" value="1"/>
</dbReference>